<dbReference type="KEGG" id="zmp:Zymop_1376"/>
<protein>
    <submittedName>
        <fullName evidence="2">Bis(5'nucleosyl)-tetraphosphatase, ApaH</fullName>
    </submittedName>
</protein>
<dbReference type="PANTHER" id="PTHR42850:SF4">
    <property type="entry name" value="ZINC-DEPENDENT ENDOPOLYPHOSPHATASE"/>
    <property type="match status" value="1"/>
</dbReference>
<dbReference type="GO" id="GO:0008803">
    <property type="term" value="F:bis(5'-nucleosyl)-tetraphosphatase (symmetrical) activity"/>
    <property type="evidence" value="ECO:0007669"/>
    <property type="project" value="TreeGrafter"/>
</dbReference>
<dbReference type="STRING" id="579138.Zymop_1376"/>
<evidence type="ECO:0000259" key="1">
    <source>
        <dbReference type="Pfam" id="PF00149"/>
    </source>
</evidence>
<dbReference type="GO" id="GO:0016791">
    <property type="term" value="F:phosphatase activity"/>
    <property type="evidence" value="ECO:0007669"/>
    <property type="project" value="TreeGrafter"/>
</dbReference>
<dbReference type="GO" id="GO:0005737">
    <property type="term" value="C:cytoplasm"/>
    <property type="evidence" value="ECO:0007669"/>
    <property type="project" value="TreeGrafter"/>
</dbReference>
<dbReference type="InterPro" id="IPR050126">
    <property type="entry name" value="Ap4A_hydrolase"/>
</dbReference>
<dbReference type="GO" id="GO:0110154">
    <property type="term" value="P:RNA decapping"/>
    <property type="evidence" value="ECO:0007669"/>
    <property type="project" value="TreeGrafter"/>
</dbReference>
<proteinExistence type="predicted"/>
<accession>F8EV48</accession>
<dbReference type="InterPro" id="IPR004843">
    <property type="entry name" value="Calcineurin-like_PHP"/>
</dbReference>
<dbReference type="SUPFAM" id="SSF56300">
    <property type="entry name" value="Metallo-dependent phosphatases"/>
    <property type="match status" value="1"/>
</dbReference>
<dbReference type="Proteomes" id="UP000000491">
    <property type="component" value="Chromosome"/>
</dbReference>
<dbReference type="PANTHER" id="PTHR42850">
    <property type="entry name" value="METALLOPHOSPHOESTERASE"/>
    <property type="match status" value="1"/>
</dbReference>
<organism evidence="2 3">
    <name type="scientific">Zymomonas mobilis subsp. pomaceae (strain ATCC 29192 / DSM 22645 / JCM 10191 / CCUG 17912 / NBRC 13757 / NCIMB 11200 / NRRL B-4491 / Barker I)</name>
    <dbReference type="NCBI Taxonomy" id="579138"/>
    <lineage>
        <taxon>Bacteria</taxon>
        <taxon>Pseudomonadati</taxon>
        <taxon>Pseudomonadota</taxon>
        <taxon>Alphaproteobacteria</taxon>
        <taxon>Sphingomonadales</taxon>
        <taxon>Zymomonadaceae</taxon>
        <taxon>Zymomonas</taxon>
    </lineage>
</organism>
<dbReference type="RefSeq" id="WP_013934655.1">
    <property type="nucleotide sequence ID" value="NC_015709.1"/>
</dbReference>
<dbReference type="eggNOG" id="COG0639">
    <property type="taxonomic scope" value="Bacteria"/>
</dbReference>
<dbReference type="Gene3D" id="3.60.21.10">
    <property type="match status" value="1"/>
</dbReference>
<feature type="domain" description="Calcineurin-like phosphoesterase" evidence="1">
    <location>
        <begin position="27"/>
        <end position="241"/>
    </location>
</feature>
<dbReference type="EMBL" id="CP002865">
    <property type="protein sequence ID" value="AEI38266.1"/>
    <property type="molecule type" value="Genomic_DNA"/>
</dbReference>
<sequence>MPKRVQDIDIMDEMVARGHLPILPAGMRLYAIGDMHGRKDHFDVLMQQIIEDNNLRGSPGRQGTHIVGLGDYIDRGMESKALIDFFLHPMPSSFHWHFIGGNHETAMINIFSSSPRKITAETLSDWLSRYGGRETMISYGVEAHVIDKAAENLKSKHVTQNFIDKLLMAWRARIPPSHFEFLFSLPDSLQFGDYFFAHAGIRPGITLNKQKSDDLRRIRGEFLRDKSDHGAVIVHGHSMKPEPQIRSNRIGIDTGAYTPSGRLTVLGLEGGSRWLMASGRPGFIGAEALKQGPLPSISKAFY</sequence>
<dbReference type="InterPro" id="IPR029052">
    <property type="entry name" value="Metallo-depent_PP-like"/>
</dbReference>
<dbReference type="PATRIC" id="fig|579138.3.peg.1458"/>
<evidence type="ECO:0000313" key="3">
    <source>
        <dbReference type="Proteomes" id="UP000000491"/>
    </source>
</evidence>
<evidence type="ECO:0000313" key="2">
    <source>
        <dbReference type="EMBL" id="AEI38266.1"/>
    </source>
</evidence>
<dbReference type="HOGENOM" id="CLU_023125_4_1_5"/>
<gene>
    <name evidence="2" type="ordered locus">Zymop_1376</name>
</gene>
<reference evidence="2 3" key="1">
    <citation type="journal article" date="2011" name="J. Bacteriol.">
        <title>Genome sequence of the ethanol-producing Zymomonas mobilis subsp. pomaceae lectotype strain ATCC 29192.</title>
        <authorList>
            <person name="Kouvelis V.N."/>
            <person name="Davenport K.W."/>
            <person name="Brettin T.S."/>
            <person name="Bruce D."/>
            <person name="Detter C."/>
            <person name="Han C.S."/>
            <person name="Nolan M."/>
            <person name="Tapia R."/>
            <person name="Damoulaki A."/>
            <person name="Kyrpides N.C."/>
            <person name="Typas M.A."/>
            <person name="Pappas K.M."/>
        </authorList>
    </citation>
    <scope>NUCLEOTIDE SEQUENCE [LARGE SCALE GENOMIC DNA]</scope>
    <source>
        <strain evidence="3">ATCC 29192 / DSM 22645 / JCM 10191 / CCUG 17912 / NBRC 13757 / NCIMB 11200 / NRRL B-4491 / Barker I</strain>
    </source>
</reference>
<dbReference type="AlphaFoldDB" id="F8EV48"/>
<name>F8EV48_ZYMMT</name>
<dbReference type="Pfam" id="PF00149">
    <property type="entry name" value="Metallophos"/>
    <property type="match status" value="1"/>
</dbReference>